<proteinExistence type="predicted"/>
<keyword evidence="3" id="KW-1185">Reference proteome</keyword>
<dbReference type="AlphaFoldDB" id="A0A6L8VIX1"/>
<comment type="caution">
    <text evidence="2">The sequence shown here is derived from an EMBL/GenBank/DDBJ whole genome shotgun (WGS) entry which is preliminary data.</text>
</comment>
<dbReference type="EMBL" id="WWNR01000005">
    <property type="protein sequence ID" value="MZQ89259.1"/>
    <property type="molecule type" value="Genomic_DNA"/>
</dbReference>
<dbReference type="Proteomes" id="UP000477083">
    <property type="component" value="Unassembled WGS sequence"/>
</dbReference>
<feature type="compositionally biased region" description="Polar residues" evidence="1">
    <location>
        <begin position="1"/>
        <end position="13"/>
    </location>
</feature>
<sequence>MSPAQQTAVNAQEDQGACSTMGARYGSPAHTRCMMQQQERRDQEHLLFLEQARINSELALNAQKMRESRDRQDDD</sequence>
<dbReference type="OrthoDB" id="7779148at2"/>
<reference evidence="2 3" key="1">
    <citation type="submission" date="2020-01" db="EMBL/GenBank/DDBJ databases">
        <title>Frigidibacter albus SP32T (=CGMCC 1.13995T).</title>
        <authorList>
            <person name="Liao X."/>
        </authorList>
    </citation>
    <scope>NUCLEOTIDE SEQUENCE [LARGE SCALE GENOMIC DNA]</scope>
    <source>
        <strain evidence="2 3">SP32</strain>
    </source>
</reference>
<evidence type="ECO:0000313" key="2">
    <source>
        <dbReference type="EMBL" id="MZQ89259.1"/>
    </source>
</evidence>
<name>A0A6L8VIX1_9RHOB</name>
<dbReference type="RefSeq" id="WP_161345683.1">
    <property type="nucleotide sequence ID" value="NZ_BMGW01000005.1"/>
</dbReference>
<accession>A0A6L8VIX1</accession>
<gene>
    <name evidence="2" type="ORF">GS660_09160</name>
</gene>
<protein>
    <submittedName>
        <fullName evidence="2">Uncharacterized protein</fullName>
    </submittedName>
</protein>
<organism evidence="2 3">
    <name type="scientific">Frigidibacter albus</name>
    <dbReference type="NCBI Taxonomy" id="1465486"/>
    <lineage>
        <taxon>Bacteria</taxon>
        <taxon>Pseudomonadati</taxon>
        <taxon>Pseudomonadota</taxon>
        <taxon>Alphaproteobacteria</taxon>
        <taxon>Rhodobacterales</taxon>
        <taxon>Paracoccaceae</taxon>
        <taxon>Frigidibacter</taxon>
    </lineage>
</organism>
<evidence type="ECO:0000256" key="1">
    <source>
        <dbReference type="SAM" id="MobiDB-lite"/>
    </source>
</evidence>
<evidence type="ECO:0000313" key="3">
    <source>
        <dbReference type="Proteomes" id="UP000477083"/>
    </source>
</evidence>
<feature type="region of interest" description="Disordered" evidence="1">
    <location>
        <begin position="1"/>
        <end position="23"/>
    </location>
</feature>